<name>A0AB40BVC2_DIOCR</name>
<dbReference type="GeneID" id="120267807"/>
<dbReference type="Pfam" id="PF12609">
    <property type="entry name" value="DUF3774"/>
    <property type="match status" value="1"/>
</dbReference>
<dbReference type="Proteomes" id="UP001515500">
    <property type="component" value="Chromosome 8"/>
</dbReference>
<dbReference type="RefSeq" id="XP_039131423.1">
    <property type="nucleotide sequence ID" value="XM_039275489.1"/>
</dbReference>
<feature type="transmembrane region" description="Helical" evidence="2">
    <location>
        <begin position="41"/>
        <end position="61"/>
    </location>
</feature>
<feature type="region of interest" description="Disordered" evidence="1">
    <location>
        <begin position="86"/>
        <end position="107"/>
    </location>
</feature>
<sequence>MRANFGELSIPAVLISMHLWVFMQMVSFFKPRPCMSASVPGYIELIIIFIFIIQTLKGAALELKEQLVKPKPSAMKSKWAAIGSPGWWSPTSDHAMQSKSPSENNSKTKCVAAEESMRMVMYLSSWGPN</sequence>
<feature type="transmembrane region" description="Helical" evidence="2">
    <location>
        <begin position="12"/>
        <end position="29"/>
    </location>
</feature>
<keyword evidence="2" id="KW-0812">Transmembrane</keyword>
<accession>A0AB40BVC2</accession>
<dbReference type="InterPro" id="IPR022251">
    <property type="entry name" value="DUF3774_wound-induced"/>
</dbReference>
<evidence type="ECO:0000313" key="3">
    <source>
        <dbReference type="Proteomes" id="UP001515500"/>
    </source>
</evidence>
<protein>
    <submittedName>
        <fullName evidence="4">Uncharacterized protein LOC120267807</fullName>
    </submittedName>
</protein>
<evidence type="ECO:0000256" key="2">
    <source>
        <dbReference type="SAM" id="Phobius"/>
    </source>
</evidence>
<feature type="compositionally biased region" description="Polar residues" evidence="1">
    <location>
        <begin position="89"/>
        <end position="107"/>
    </location>
</feature>
<gene>
    <name evidence="4" type="primary">LOC120267807</name>
</gene>
<keyword evidence="2" id="KW-1133">Transmembrane helix</keyword>
<keyword evidence="3" id="KW-1185">Reference proteome</keyword>
<keyword evidence="2" id="KW-0472">Membrane</keyword>
<proteinExistence type="predicted"/>
<evidence type="ECO:0000256" key="1">
    <source>
        <dbReference type="SAM" id="MobiDB-lite"/>
    </source>
</evidence>
<evidence type="ECO:0000313" key="4">
    <source>
        <dbReference type="RefSeq" id="XP_039131423.1"/>
    </source>
</evidence>
<reference evidence="4" key="1">
    <citation type="submission" date="2025-08" db="UniProtKB">
        <authorList>
            <consortium name="RefSeq"/>
        </authorList>
    </citation>
    <scope>IDENTIFICATION</scope>
</reference>
<organism evidence="3 4">
    <name type="scientific">Dioscorea cayennensis subsp. rotundata</name>
    <name type="common">White Guinea yam</name>
    <name type="synonym">Dioscorea rotundata</name>
    <dbReference type="NCBI Taxonomy" id="55577"/>
    <lineage>
        <taxon>Eukaryota</taxon>
        <taxon>Viridiplantae</taxon>
        <taxon>Streptophyta</taxon>
        <taxon>Embryophyta</taxon>
        <taxon>Tracheophyta</taxon>
        <taxon>Spermatophyta</taxon>
        <taxon>Magnoliopsida</taxon>
        <taxon>Liliopsida</taxon>
        <taxon>Dioscoreales</taxon>
        <taxon>Dioscoreaceae</taxon>
        <taxon>Dioscorea</taxon>
    </lineage>
</organism>
<dbReference type="AlphaFoldDB" id="A0AB40BVC2"/>